<feature type="compositionally biased region" description="Basic residues" evidence="1">
    <location>
        <begin position="111"/>
        <end position="133"/>
    </location>
</feature>
<dbReference type="GeneID" id="19164199"/>
<evidence type="ECO:0000313" key="3">
    <source>
        <dbReference type="EMBL" id="EXJ91509.1"/>
    </source>
</evidence>
<dbReference type="EMBL" id="AMGY01000001">
    <property type="protein sequence ID" value="EXJ91509.1"/>
    <property type="molecule type" value="Genomic_DNA"/>
</dbReference>
<feature type="compositionally biased region" description="Polar residues" evidence="1">
    <location>
        <begin position="134"/>
        <end position="146"/>
    </location>
</feature>
<keyword evidence="4" id="KW-1185">Reference proteome</keyword>
<sequence>MSRTKKNTPGGGGGGAKNKGVWSWNKMCLLLAHVLHEVQTAPTPEQWTKIAAAVGEGEKACQDKFTMLVTETAKITEEDDTINKARTELHDAINKARTKLLNQLNNARTNGPKKPRKSKQPWRKSKKPRKAKKMSQTVQTTADTNHTVVQAQDGLFVDPNPTASLVDQTHAHIQEPVAETQCTQLSDDDLMDI</sequence>
<comment type="caution">
    <text evidence="3">The sequence shown here is derived from an EMBL/GenBank/DDBJ whole genome shotgun (WGS) entry which is preliminary data.</text>
</comment>
<feature type="chain" id="PRO_5004933422" description="Myb-like domain-containing protein" evidence="2">
    <location>
        <begin position="41"/>
        <end position="193"/>
    </location>
</feature>
<gene>
    <name evidence="3" type="ORF">A1O3_00057</name>
</gene>
<evidence type="ECO:0000313" key="4">
    <source>
        <dbReference type="Proteomes" id="UP000019478"/>
    </source>
</evidence>
<dbReference type="RefSeq" id="XP_007728399.1">
    <property type="nucleotide sequence ID" value="XM_007730209.1"/>
</dbReference>
<evidence type="ECO:0000256" key="1">
    <source>
        <dbReference type="SAM" id="MobiDB-lite"/>
    </source>
</evidence>
<dbReference type="AlphaFoldDB" id="W9ZAG5"/>
<dbReference type="HOGENOM" id="CLU_1408573_0_0_1"/>
<protein>
    <recommendedName>
        <fullName evidence="5">Myb-like domain-containing protein</fullName>
    </recommendedName>
</protein>
<feature type="region of interest" description="Disordered" evidence="1">
    <location>
        <begin position="104"/>
        <end position="146"/>
    </location>
</feature>
<evidence type="ECO:0008006" key="5">
    <source>
        <dbReference type="Google" id="ProtNLM"/>
    </source>
</evidence>
<evidence type="ECO:0000256" key="2">
    <source>
        <dbReference type="SAM" id="SignalP"/>
    </source>
</evidence>
<accession>W9ZAG5</accession>
<proteinExistence type="predicted"/>
<name>W9ZAG5_9EURO</name>
<feature type="signal peptide" evidence="2">
    <location>
        <begin position="1"/>
        <end position="40"/>
    </location>
</feature>
<dbReference type="Proteomes" id="UP000019478">
    <property type="component" value="Unassembled WGS sequence"/>
</dbReference>
<reference evidence="3 4" key="1">
    <citation type="submission" date="2013-03" db="EMBL/GenBank/DDBJ databases">
        <title>The Genome Sequence of Capronia epimyces CBS 606.96.</title>
        <authorList>
            <consortium name="The Broad Institute Genomics Platform"/>
            <person name="Cuomo C."/>
            <person name="de Hoog S."/>
            <person name="Gorbushina A."/>
            <person name="Walker B."/>
            <person name="Young S.K."/>
            <person name="Zeng Q."/>
            <person name="Gargeya S."/>
            <person name="Fitzgerald M."/>
            <person name="Haas B."/>
            <person name="Abouelleil A."/>
            <person name="Allen A.W."/>
            <person name="Alvarado L."/>
            <person name="Arachchi H.M."/>
            <person name="Berlin A.M."/>
            <person name="Chapman S.B."/>
            <person name="Gainer-Dewar J."/>
            <person name="Goldberg J."/>
            <person name="Griggs A."/>
            <person name="Gujja S."/>
            <person name="Hansen M."/>
            <person name="Howarth C."/>
            <person name="Imamovic A."/>
            <person name="Ireland A."/>
            <person name="Larimer J."/>
            <person name="McCowan C."/>
            <person name="Murphy C."/>
            <person name="Pearson M."/>
            <person name="Poon T.W."/>
            <person name="Priest M."/>
            <person name="Roberts A."/>
            <person name="Saif S."/>
            <person name="Shea T."/>
            <person name="Sisk P."/>
            <person name="Sykes S."/>
            <person name="Wortman J."/>
            <person name="Nusbaum C."/>
            <person name="Birren B."/>
        </authorList>
    </citation>
    <scope>NUCLEOTIDE SEQUENCE [LARGE SCALE GENOMIC DNA]</scope>
    <source>
        <strain evidence="3 4">CBS 606.96</strain>
    </source>
</reference>
<organism evidence="3 4">
    <name type="scientific">Capronia epimyces CBS 606.96</name>
    <dbReference type="NCBI Taxonomy" id="1182542"/>
    <lineage>
        <taxon>Eukaryota</taxon>
        <taxon>Fungi</taxon>
        <taxon>Dikarya</taxon>
        <taxon>Ascomycota</taxon>
        <taxon>Pezizomycotina</taxon>
        <taxon>Eurotiomycetes</taxon>
        <taxon>Chaetothyriomycetidae</taxon>
        <taxon>Chaetothyriales</taxon>
        <taxon>Herpotrichiellaceae</taxon>
        <taxon>Capronia</taxon>
    </lineage>
</organism>
<keyword evidence="2" id="KW-0732">Signal</keyword>